<keyword evidence="4" id="KW-0735">Signal-anchor</keyword>
<dbReference type="PANTHER" id="PTHR11523">
    <property type="entry name" value="SODIUM/POTASSIUM-DEPENDENT ATPASE BETA SUBUNIT"/>
    <property type="match status" value="1"/>
</dbReference>
<keyword evidence="10" id="KW-1185">Reference proteome</keyword>
<comment type="caution">
    <text evidence="9">The sequence shown here is derived from an EMBL/GenBank/DDBJ whole genome shotgun (WGS) entry which is preliminary data.</text>
</comment>
<sequence>MARLPISEKDAMLKKGKKDKKVESEERWQKNSSGDERKMRQQIPTSETKVEKQANAKNKTLSIAMVGASSAAVDVSSGSSHDSCVEHEHNQRKMEKFLKSITKFIYHDSYVCNRTISAWIITISYLLCIYISLALLVTATIYMMLYSTRDAPVYYGETTFIGGVPGIGFEPRKRSMKKEQNVFKWNTNDPTSYAFYVRRLRRILYGYAKMEMMPSKFKMDCKKTVVSHMGGKPIKHFCKTDVTNTDENYGYGACALSREVFCFFQLNTKFGYDIGTLCVMLRINKLFGYYPEQPTYDLFTNSSLNFETNRTCGQVPNATVCCSDDQMLFQCSLMEENGNVTIVQYPKFGYPYCFYPFNNQNGYMQPFIMIQLFNLIPNKKTGIKCVPTAPDLRGRSLILWFEITAKRKH</sequence>
<evidence type="ECO:0000256" key="8">
    <source>
        <dbReference type="SAM" id="Phobius"/>
    </source>
</evidence>
<evidence type="ECO:0000256" key="4">
    <source>
        <dbReference type="ARBA" id="ARBA00022968"/>
    </source>
</evidence>
<comment type="subcellular location">
    <subcellularLocation>
        <location evidence="1">Membrane</location>
        <topology evidence="1">Single-pass type II membrane protein</topology>
    </subcellularLocation>
</comment>
<dbReference type="Proteomes" id="UP000746747">
    <property type="component" value="Unassembled WGS sequence"/>
</dbReference>
<evidence type="ECO:0000313" key="10">
    <source>
        <dbReference type="Proteomes" id="UP000746747"/>
    </source>
</evidence>
<dbReference type="AlphaFoldDB" id="A0A8J2LRM8"/>
<dbReference type="InterPro" id="IPR038702">
    <property type="entry name" value="Na/K_ATPase_sub_beta_sf"/>
</dbReference>
<evidence type="ECO:0000313" key="9">
    <source>
        <dbReference type="EMBL" id="CAG9531979.1"/>
    </source>
</evidence>
<feature type="compositionally biased region" description="Basic and acidic residues" evidence="7">
    <location>
        <begin position="20"/>
        <end position="39"/>
    </location>
</feature>
<dbReference type="PANTHER" id="PTHR11523:SF28">
    <property type="entry name" value="NA_K-ATPASE BETA SUBUNIT ISOFORM 4-RELATED"/>
    <property type="match status" value="1"/>
</dbReference>
<accession>A0A8J2LRM8</accession>
<dbReference type="GO" id="GO:0006883">
    <property type="term" value="P:intracellular sodium ion homeostasis"/>
    <property type="evidence" value="ECO:0007669"/>
    <property type="project" value="TreeGrafter"/>
</dbReference>
<evidence type="ECO:0000256" key="2">
    <source>
        <dbReference type="ARBA" id="ARBA00005876"/>
    </source>
</evidence>
<protein>
    <recommendedName>
        <fullName evidence="11">Sodium/potassium-transporting ATPase subunit beta</fullName>
    </recommendedName>
</protein>
<dbReference type="GO" id="GO:0030007">
    <property type="term" value="P:intracellular potassium ion homeostasis"/>
    <property type="evidence" value="ECO:0007669"/>
    <property type="project" value="TreeGrafter"/>
</dbReference>
<evidence type="ECO:0000256" key="1">
    <source>
        <dbReference type="ARBA" id="ARBA00004606"/>
    </source>
</evidence>
<reference evidence="9" key="1">
    <citation type="submission" date="2021-09" db="EMBL/GenBank/DDBJ databases">
        <authorList>
            <consortium name="Pathogen Informatics"/>
        </authorList>
    </citation>
    <scope>NUCLEOTIDE SEQUENCE</scope>
</reference>
<dbReference type="GO" id="GO:0001671">
    <property type="term" value="F:ATPase activator activity"/>
    <property type="evidence" value="ECO:0007669"/>
    <property type="project" value="TreeGrafter"/>
</dbReference>
<evidence type="ECO:0000256" key="3">
    <source>
        <dbReference type="ARBA" id="ARBA00022692"/>
    </source>
</evidence>
<organism evidence="9 10">
    <name type="scientific">Cercopithifilaria johnstoni</name>
    <dbReference type="NCBI Taxonomy" id="2874296"/>
    <lineage>
        <taxon>Eukaryota</taxon>
        <taxon>Metazoa</taxon>
        <taxon>Ecdysozoa</taxon>
        <taxon>Nematoda</taxon>
        <taxon>Chromadorea</taxon>
        <taxon>Rhabditida</taxon>
        <taxon>Spirurina</taxon>
        <taxon>Spiruromorpha</taxon>
        <taxon>Filarioidea</taxon>
        <taxon>Onchocercidae</taxon>
        <taxon>Cercopithifilaria</taxon>
    </lineage>
</organism>
<dbReference type="GO" id="GO:0036376">
    <property type="term" value="P:sodium ion export across plasma membrane"/>
    <property type="evidence" value="ECO:0007669"/>
    <property type="project" value="TreeGrafter"/>
</dbReference>
<evidence type="ECO:0008006" key="11">
    <source>
        <dbReference type="Google" id="ProtNLM"/>
    </source>
</evidence>
<dbReference type="GO" id="GO:1990573">
    <property type="term" value="P:potassium ion import across plasma membrane"/>
    <property type="evidence" value="ECO:0007669"/>
    <property type="project" value="TreeGrafter"/>
</dbReference>
<keyword evidence="6 8" id="KW-0472">Membrane</keyword>
<keyword evidence="5 8" id="KW-1133">Transmembrane helix</keyword>
<evidence type="ECO:0000256" key="5">
    <source>
        <dbReference type="ARBA" id="ARBA00022989"/>
    </source>
</evidence>
<gene>
    <name evidence="9" type="ORF">CJOHNSTONI_LOCUS2332</name>
</gene>
<comment type="similarity">
    <text evidence="2">Belongs to the X(+)/potassium ATPases subunit beta family.</text>
</comment>
<dbReference type="OrthoDB" id="5912413at2759"/>
<evidence type="ECO:0000256" key="7">
    <source>
        <dbReference type="SAM" id="MobiDB-lite"/>
    </source>
</evidence>
<feature type="compositionally biased region" description="Basic and acidic residues" evidence="7">
    <location>
        <begin position="1"/>
        <end position="13"/>
    </location>
</feature>
<dbReference type="InterPro" id="IPR000402">
    <property type="entry name" value="Na/K_ATPase_sub_beta"/>
</dbReference>
<feature type="region of interest" description="Disordered" evidence="7">
    <location>
        <begin position="1"/>
        <end position="54"/>
    </location>
</feature>
<evidence type="ECO:0000256" key="6">
    <source>
        <dbReference type="ARBA" id="ARBA00023136"/>
    </source>
</evidence>
<feature type="transmembrane region" description="Helical" evidence="8">
    <location>
        <begin position="123"/>
        <end position="145"/>
    </location>
</feature>
<dbReference type="GO" id="GO:0005890">
    <property type="term" value="C:sodium:potassium-exchanging ATPase complex"/>
    <property type="evidence" value="ECO:0007669"/>
    <property type="project" value="InterPro"/>
</dbReference>
<proteinExistence type="inferred from homology"/>
<keyword evidence="3 8" id="KW-0812">Transmembrane</keyword>
<dbReference type="EMBL" id="CAKAEH010000820">
    <property type="protein sequence ID" value="CAG9531979.1"/>
    <property type="molecule type" value="Genomic_DNA"/>
</dbReference>
<dbReference type="Pfam" id="PF00287">
    <property type="entry name" value="Na_K-ATPase"/>
    <property type="match status" value="1"/>
</dbReference>
<dbReference type="Gene3D" id="2.60.40.1660">
    <property type="entry name" value="Na, k-atpase alpha subunit"/>
    <property type="match status" value="1"/>
</dbReference>
<name>A0A8J2LRM8_9BILA</name>